<dbReference type="EMBL" id="JADEXN010000028">
    <property type="protein sequence ID" value="MBE9039732.1"/>
    <property type="molecule type" value="Genomic_DNA"/>
</dbReference>
<reference evidence="2" key="1">
    <citation type="submission" date="2020-10" db="EMBL/GenBank/DDBJ databases">
        <authorList>
            <person name="Castelo-Branco R."/>
            <person name="Eusebio N."/>
            <person name="Adriana R."/>
            <person name="Vieira A."/>
            <person name="Brugerolle De Fraissinette N."/>
            <person name="Rezende De Castro R."/>
            <person name="Schneider M.P."/>
            <person name="Vasconcelos V."/>
            <person name="Leao P.N."/>
        </authorList>
    </citation>
    <scope>NUCLEOTIDE SEQUENCE</scope>
    <source>
        <strain evidence="2">LEGE 11467</strain>
    </source>
</reference>
<protein>
    <submittedName>
        <fullName evidence="2">Uncharacterized protein</fullName>
    </submittedName>
</protein>
<comment type="caution">
    <text evidence="2">The sequence shown here is derived from an EMBL/GenBank/DDBJ whole genome shotgun (WGS) entry which is preliminary data.</text>
</comment>
<accession>A0A928VT16</accession>
<gene>
    <name evidence="2" type="ORF">IQ235_02860</name>
</gene>
<keyword evidence="3" id="KW-1185">Reference proteome</keyword>
<evidence type="ECO:0000256" key="1">
    <source>
        <dbReference type="SAM" id="MobiDB-lite"/>
    </source>
</evidence>
<evidence type="ECO:0000313" key="3">
    <source>
        <dbReference type="Proteomes" id="UP000621799"/>
    </source>
</evidence>
<sequence>MGRDEGDGEMARVTGISGSRTRLSQRIGGRSIASNHPETTRFSDG</sequence>
<feature type="region of interest" description="Disordered" evidence="1">
    <location>
        <begin position="1"/>
        <end position="45"/>
    </location>
</feature>
<organism evidence="2 3">
    <name type="scientific">Zarconia navalis LEGE 11467</name>
    <dbReference type="NCBI Taxonomy" id="1828826"/>
    <lineage>
        <taxon>Bacteria</taxon>
        <taxon>Bacillati</taxon>
        <taxon>Cyanobacteriota</taxon>
        <taxon>Cyanophyceae</taxon>
        <taxon>Oscillatoriophycideae</taxon>
        <taxon>Oscillatoriales</taxon>
        <taxon>Oscillatoriales incertae sedis</taxon>
        <taxon>Zarconia</taxon>
        <taxon>Zarconia navalis</taxon>
    </lineage>
</organism>
<dbReference type="Proteomes" id="UP000621799">
    <property type="component" value="Unassembled WGS sequence"/>
</dbReference>
<dbReference type="AlphaFoldDB" id="A0A928VT16"/>
<name>A0A928VT16_9CYAN</name>
<proteinExistence type="predicted"/>
<evidence type="ECO:0000313" key="2">
    <source>
        <dbReference type="EMBL" id="MBE9039732.1"/>
    </source>
</evidence>